<evidence type="ECO:0000313" key="1">
    <source>
        <dbReference type="EMBL" id="TNN08830.1"/>
    </source>
</evidence>
<name>A0A4Z2CXX1_SCHJA</name>
<dbReference type="EMBL" id="SKCS01000403">
    <property type="protein sequence ID" value="TNN08830.1"/>
    <property type="molecule type" value="Genomic_DNA"/>
</dbReference>
<accession>A0A4Z2CXX1</accession>
<evidence type="ECO:0000313" key="2">
    <source>
        <dbReference type="Proteomes" id="UP000311919"/>
    </source>
</evidence>
<gene>
    <name evidence="1" type="ORF">EWB00_006802</name>
</gene>
<dbReference type="AlphaFoldDB" id="A0A4Z2CXX1"/>
<organism evidence="1 2">
    <name type="scientific">Schistosoma japonicum</name>
    <name type="common">Blood fluke</name>
    <dbReference type="NCBI Taxonomy" id="6182"/>
    <lineage>
        <taxon>Eukaryota</taxon>
        <taxon>Metazoa</taxon>
        <taxon>Spiralia</taxon>
        <taxon>Lophotrochozoa</taxon>
        <taxon>Platyhelminthes</taxon>
        <taxon>Trematoda</taxon>
        <taxon>Digenea</taxon>
        <taxon>Strigeidida</taxon>
        <taxon>Schistosomatoidea</taxon>
        <taxon>Schistosomatidae</taxon>
        <taxon>Schistosoma</taxon>
    </lineage>
</organism>
<reference evidence="1 2" key="1">
    <citation type="submission" date="2019-03" db="EMBL/GenBank/DDBJ databases">
        <title>An improved genome assembly of the fluke Schistosoma japonicum.</title>
        <authorList>
            <person name="Hu W."/>
            <person name="Luo F."/>
            <person name="Yin M."/>
            <person name="Mo X."/>
            <person name="Sun C."/>
            <person name="Wu Q."/>
            <person name="Zhu B."/>
            <person name="Xiang M."/>
            <person name="Wang J."/>
            <person name="Wang Y."/>
            <person name="Zhang T."/>
            <person name="Xu B."/>
            <person name="Zheng H."/>
            <person name="Feng Z."/>
        </authorList>
    </citation>
    <scope>NUCLEOTIDE SEQUENCE [LARGE SCALE GENOMIC DNA]</scope>
    <source>
        <strain evidence="1">HuSjv2</strain>
        <tissue evidence="1">Worms</tissue>
    </source>
</reference>
<proteinExistence type="predicted"/>
<keyword evidence="2" id="KW-1185">Reference proteome</keyword>
<dbReference type="Proteomes" id="UP000311919">
    <property type="component" value="Unassembled WGS sequence"/>
</dbReference>
<protein>
    <submittedName>
        <fullName evidence="1">Uncharacterized protein</fullName>
    </submittedName>
</protein>
<comment type="caution">
    <text evidence="1">The sequence shown here is derived from an EMBL/GenBank/DDBJ whole genome shotgun (WGS) entry which is preliminary data.</text>
</comment>
<sequence>MARTAIICTLHMSKKLKQYGTEGNDYHLDTILISKFITLTSRLGNVSINKVVWTSQLPLPYSTTDYKPKRNRVSSMSNIYVVGMAVLVTINGNADGDLIYEDNLFNPVTFIHRDRTR</sequence>